<dbReference type="EMBL" id="ML976615">
    <property type="protein sequence ID" value="KAF1847169.1"/>
    <property type="molecule type" value="Genomic_DNA"/>
</dbReference>
<evidence type="ECO:0000313" key="3">
    <source>
        <dbReference type="Proteomes" id="UP000800039"/>
    </source>
</evidence>
<dbReference type="OrthoDB" id="2363873at2759"/>
<dbReference type="AlphaFoldDB" id="A0A9P4GKM0"/>
<protein>
    <submittedName>
        <fullName evidence="2">HAD-like protein</fullName>
    </submittedName>
</protein>
<dbReference type="PANTHER" id="PTHR43316:SF4">
    <property type="entry name" value="ACID DEHALOGENASE, PUTATIVE (AFU_ORTHOLOGUE AFUA_8G05870)-RELATED"/>
    <property type="match status" value="1"/>
</dbReference>
<dbReference type="Gene3D" id="1.10.150.240">
    <property type="entry name" value="Putative phosphatase, domain 2"/>
    <property type="match status" value="1"/>
</dbReference>
<dbReference type="SFLD" id="SFLDS00003">
    <property type="entry name" value="Haloacid_Dehalogenase"/>
    <property type="match status" value="1"/>
</dbReference>
<dbReference type="SFLD" id="SFLDG01129">
    <property type="entry name" value="C1.5:_HAD__Beta-PGM__Phosphata"/>
    <property type="match status" value="1"/>
</dbReference>
<dbReference type="InterPro" id="IPR023198">
    <property type="entry name" value="PGP-like_dom2"/>
</dbReference>
<dbReference type="SUPFAM" id="SSF56784">
    <property type="entry name" value="HAD-like"/>
    <property type="match status" value="1"/>
</dbReference>
<comment type="caution">
    <text evidence="2">The sequence shown here is derived from an EMBL/GenBank/DDBJ whole genome shotgun (WGS) entry which is preliminary data.</text>
</comment>
<dbReference type="RefSeq" id="XP_040789732.1">
    <property type="nucleotide sequence ID" value="XM_040932784.1"/>
</dbReference>
<reference evidence="2" key="1">
    <citation type="submission" date="2020-01" db="EMBL/GenBank/DDBJ databases">
        <authorList>
            <consortium name="DOE Joint Genome Institute"/>
            <person name="Haridas S."/>
            <person name="Albert R."/>
            <person name="Binder M."/>
            <person name="Bloem J."/>
            <person name="Labutti K."/>
            <person name="Salamov A."/>
            <person name="Andreopoulos B."/>
            <person name="Baker S.E."/>
            <person name="Barry K."/>
            <person name="Bills G."/>
            <person name="Bluhm B.H."/>
            <person name="Cannon C."/>
            <person name="Castanera R."/>
            <person name="Culley D.E."/>
            <person name="Daum C."/>
            <person name="Ezra D."/>
            <person name="Gonzalez J.B."/>
            <person name="Henrissat B."/>
            <person name="Kuo A."/>
            <person name="Liang C."/>
            <person name="Lipzen A."/>
            <person name="Lutzoni F."/>
            <person name="Magnuson J."/>
            <person name="Mondo S."/>
            <person name="Nolan M."/>
            <person name="Ohm R."/>
            <person name="Pangilinan J."/>
            <person name="Park H.-J."/>
            <person name="Ramirez L."/>
            <person name="Alfaro M."/>
            <person name="Sun H."/>
            <person name="Tritt A."/>
            <person name="Yoshinaga Y."/>
            <person name="Zwiers L.-H."/>
            <person name="Turgeon B.G."/>
            <person name="Goodwin S.B."/>
            <person name="Spatafora J.W."/>
            <person name="Crous P.W."/>
            <person name="Grigoriev I.V."/>
        </authorList>
    </citation>
    <scope>NUCLEOTIDE SEQUENCE</scope>
    <source>
        <strain evidence="2">CBS 394.84</strain>
    </source>
</reference>
<dbReference type="InterPro" id="IPR036412">
    <property type="entry name" value="HAD-like_sf"/>
</dbReference>
<dbReference type="GO" id="GO:0016791">
    <property type="term" value="F:phosphatase activity"/>
    <property type="evidence" value="ECO:0007669"/>
    <property type="project" value="UniProtKB-ARBA"/>
</dbReference>
<dbReference type="InterPro" id="IPR006439">
    <property type="entry name" value="HAD-SF_hydro_IA"/>
</dbReference>
<dbReference type="Gene3D" id="3.40.50.1000">
    <property type="entry name" value="HAD superfamily/HAD-like"/>
    <property type="match status" value="1"/>
</dbReference>
<dbReference type="PRINTS" id="PR00413">
    <property type="entry name" value="HADHALOGNASE"/>
</dbReference>
<dbReference type="PANTHER" id="PTHR43316">
    <property type="entry name" value="HYDROLASE, HALOACID DELAHOGENASE-RELATED"/>
    <property type="match status" value="1"/>
</dbReference>
<keyword evidence="3" id="KW-1185">Reference proteome</keyword>
<keyword evidence="1" id="KW-0378">Hydrolase</keyword>
<dbReference type="Proteomes" id="UP000800039">
    <property type="component" value="Unassembled WGS sequence"/>
</dbReference>
<dbReference type="GeneID" id="63850035"/>
<name>A0A9P4GKM0_9PLEO</name>
<proteinExistence type="predicted"/>
<evidence type="ECO:0000313" key="2">
    <source>
        <dbReference type="EMBL" id="KAF1847169.1"/>
    </source>
</evidence>
<organism evidence="2 3">
    <name type="scientific">Cucurbitaria berberidis CBS 394.84</name>
    <dbReference type="NCBI Taxonomy" id="1168544"/>
    <lineage>
        <taxon>Eukaryota</taxon>
        <taxon>Fungi</taxon>
        <taxon>Dikarya</taxon>
        <taxon>Ascomycota</taxon>
        <taxon>Pezizomycotina</taxon>
        <taxon>Dothideomycetes</taxon>
        <taxon>Pleosporomycetidae</taxon>
        <taxon>Pleosporales</taxon>
        <taxon>Pleosporineae</taxon>
        <taxon>Cucurbitariaceae</taxon>
        <taxon>Cucurbitaria</taxon>
    </lineage>
</organism>
<evidence type="ECO:0000256" key="1">
    <source>
        <dbReference type="ARBA" id="ARBA00022801"/>
    </source>
</evidence>
<gene>
    <name evidence="2" type="ORF">K460DRAFT_363275</name>
</gene>
<accession>A0A9P4GKM0</accession>
<sequence length="248" mass="27523">MSSKPRVKNIVFDVVGTLVSHEHFYTVIEDRLGPSLKKHSLPARLLGFAWLESAEREYTFLSLSGAYVPFAQVFEAMFFRVLHFAGVPEPRSVANEEDVKYFMQEYKKCEVRPGAKLCIDTLKREGWTVWAFTSGDRERVVGYFEQGGVSIDAESVVTCDEIGVGKPELRAYAKLKEQIGVGEGDEVWFAAAHGWDVSAAGRAGFKTAYCTVLEREPLEDVFGKMDVVADSLEGLAEKVMSAEAKACS</sequence>
<dbReference type="InterPro" id="IPR023214">
    <property type="entry name" value="HAD_sf"/>
</dbReference>
<dbReference type="InterPro" id="IPR051540">
    <property type="entry name" value="S-2-haloacid_dehalogenase"/>
</dbReference>
<dbReference type="Pfam" id="PF00702">
    <property type="entry name" value="Hydrolase"/>
    <property type="match status" value="1"/>
</dbReference>